<organism evidence="1 2">
    <name type="scientific">Aurantiacibacter aquimixticola</name>
    <dbReference type="NCBI Taxonomy" id="1958945"/>
    <lineage>
        <taxon>Bacteria</taxon>
        <taxon>Pseudomonadati</taxon>
        <taxon>Pseudomonadota</taxon>
        <taxon>Alphaproteobacteria</taxon>
        <taxon>Sphingomonadales</taxon>
        <taxon>Erythrobacteraceae</taxon>
        <taxon>Aurantiacibacter</taxon>
    </lineage>
</organism>
<keyword evidence="2" id="KW-1185">Reference proteome</keyword>
<sequence length="94" mass="10220">MTISKAELARTVRVQPSALSRDNLSAATQAAFDPLLNILESATKVAGNEERAVTWFNHYPIVPMGRLPAIAHLAYGDAEGVKEFMDLTQDGVYS</sequence>
<proteinExistence type="predicted"/>
<evidence type="ECO:0008006" key="3">
    <source>
        <dbReference type="Google" id="ProtNLM"/>
    </source>
</evidence>
<comment type="caution">
    <text evidence="1">The sequence shown here is derived from an EMBL/GenBank/DDBJ whole genome shotgun (WGS) entry which is preliminary data.</text>
</comment>
<dbReference type="EMBL" id="RAHX01000001">
    <property type="protein sequence ID" value="RJY09148.1"/>
    <property type="molecule type" value="Genomic_DNA"/>
</dbReference>
<accession>A0A419RTN5</accession>
<dbReference type="AlphaFoldDB" id="A0A419RTN5"/>
<dbReference type="Proteomes" id="UP000285232">
    <property type="component" value="Unassembled WGS sequence"/>
</dbReference>
<reference evidence="1 2" key="1">
    <citation type="journal article" date="2017" name="Int. J. Syst. Evol. Microbiol.">
        <title>Erythrobacter aquimixticola sp. nov., isolated from the junction between the ocean and a freshwater spring.</title>
        <authorList>
            <person name="Park S."/>
            <person name="Jung Y.T."/>
            <person name="Choi S.J."/>
            <person name="Yoon J.H."/>
        </authorList>
    </citation>
    <scope>NUCLEOTIDE SEQUENCE [LARGE SCALE GENOMIC DNA]</scope>
    <source>
        <strain evidence="1 2">JSSK-14</strain>
    </source>
</reference>
<evidence type="ECO:0000313" key="2">
    <source>
        <dbReference type="Proteomes" id="UP000285232"/>
    </source>
</evidence>
<evidence type="ECO:0000313" key="1">
    <source>
        <dbReference type="EMBL" id="RJY09148.1"/>
    </source>
</evidence>
<protein>
    <recommendedName>
        <fullName evidence="3">DUF2384 domain-containing protein</fullName>
    </recommendedName>
</protein>
<name>A0A419RTN5_9SPHN</name>
<gene>
    <name evidence="1" type="ORF">D6201_07040</name>
</gene>